<dbReference type="AlphaFoldDB" id="A0A0V1BP24"/>
<protein>
    <submittedName>
        <fullName evidence="1">Uncharacterized protein</fullName>
    </submittedName>
</protein>
<sequence>MYGADAAIQFLKEFHFSGTATTPIRSFFNSLMEYLYHRDVLAPPVFSNNGDNVPLVIPPTHNSFHAGASHSGTSSIIDKLRGRKKWIGDCARMS</sequence>
<reference evidence="1 2" key="1">
    <citation type="submission" date="2015-01" db="EMBL/GenBank/DDBJ databases">
        <title>Evolution of Trichinella species and genotypes.</title>
        <authorList>
            <person name="Korhonen P.K."/>
            <person name="Edoardo P."/>
            <person name="Giuseppe L.R."/>
            <person name="Gasser R.B."/>
        </authorList>
    </citation>
    <scope>NUCLEOTIDE SEQUENCE [LARGE SCALE GENOMIC DNA]</scope>
    <source>
        <strain evidence="1">ISS3</strain>
    </source>
</reference>
<evidence type="ECO:0000313" key="2">
    <source>
        <dbReference type="Proteomes" id="UP000054776"/>
    </source>
</evidence>
<comment type="caution">
    <text evidence="1">The sequence shown here is derived from an EMBL/GenBank/DDBJ whole genome shotgun (WGS) entry which is preliminary data.</text>
</comment>
<accession>A0A0V1BP24</accession>
<dbReference type="EMBL" id="JYDH01000027">
    <property type="protein sequence ID" value="KRY38259.1"/>
    <property type="molecule type" value="Genomic_DNA"/>
</dbReference>
<proteinExistence type="predicted"/>
<organism evidence="1 2">
    <name type="scientific">Trichinella spiralis</name>
    <name type="common">Trichina worm</name>
    <dbReference type="NCBI Taxonomy" id="6334"/>
    <lineage>
        <taxon>Eukaryota</taxon>
        <taxon>Metazoa</taxon>
        <taxon>Ecdysozoa</taxon>
        <taxon>Nematoda</taxon>
        <taxon>Enoplea</taxon>
        <taxon>Dorylaimia</taxon>
        <taxon>Trichinellida</taxon>
        <taxon>Trichinellidae</taxon>
        <taxon>Trichinella</taxon>
    </lineage>
</organism>
<gene>
    <name evidence="1" type="ORF">T01_11186</name>
</gene>
<keyword evidence="2" id="KW-1185">Reference proteome</keyword>
<evidence type="ECO:0000313" key="1">
    <source>
        <dbReference type="EMBL" id="KRY38259.1"/>
    </source>
</evidence>
<dbReference type="InParanoid" id="A0A0V1BP24"/>
<dbReference type="Proteomes" id="UP000054776">
    <property type="component" value="Unassembled WGS sequence"/>
</dbReference>
<name>A0A0V1BP24_TRISP</name>